<dbReference type="AlphaFoldDB" id="A0A0R3PAW8"/>
<evidence type="ECO:0000313" key="2">
    <source>
        <dbReference type="Proteomes" id="UP000267027"/>
    </source>
</evidence>
<dbReference type="WBParaSite" id="ACOC_0000076301-mRNA-1">
    <property type="protein sequence ID" value="ACOC_0000076301-mRNA-1"/>
    <property type="gene ID" value="ACOC_0000076301"/>
</dbReference>
<accession>A0A0R3PAW8</accession>
<name>A0A0R3PAW8_ANGCS</name>
<organism evidence="3">
    <name type="scientific">Angiostrongylus costaricensis</name>
    <name type="common">Nematode worm</name>
    <dbReference type="NCBI Taxonomy" id="334426"/>
    <lineage>
        <taxon>Eukaryota</taxon>
        <taxon>Metazoa</taxon>
        <taxon>Ecdysozoa</taxon>
        <taxon>Nematoda</taxon>
        <taxon>Chromadorea</taxon>
        <taxon>Rhabditida</taxon>
        <taxon>Rhabditina</taxon>
        <taxon>Rhabditomorpha</taxon>
        <taxon>Strongyloidea</taxon>
        <taxon>Metastrongylidae</taxon>
        <taxon>Angiostrongylus</taxon>
    </lineage>
</organism>
<keyword evidence="2" id="KW-1185">Reference proteome</keyword>
<evidence type="ECO:0000313" key="3">
    <source>
        <dbReference type="WBParaSite" id="ACOC_0000076301-mRNA-1"/>
    </source>
</evidence>
<reference evidence="3" key="1">
    <citation type="submission" date="2017-02" db="UniProtKB">
        <authorList>
            <consortium name="WormBaseParasite"/>
        </authorList>
    </citation>
    <scope>IDENTIFICATION</scope>
</reference>
<sequence length="35" mass="3926">MDIRSVAPRPVDWVGTPYELSSVTLYYTFTGDGMT</sequence>
<reference evidence="1 2" key="2">
    <citation type="submission" date="2018-11" db="EMBL/GenBank/DDBJ databases">
        <authorList>
            <consortium name="Pathogen Informatics"/>
        </authorList>
    </citation>
    <scope>NUCLEOTIDE SEQUENCE [LARGE SCALE GENOMIC DNA]</scope>
    <source>
        <strain evidence="1 2">Costa Rica</strain>
    </source>
</reference>
<dbReference type="Proteomes" id="UP000267027">
    <property type="component" value="Unassembled WGS sequence"/>
</dbReference>
<protein>
    <submittedName>
        <fullName evidence="3">ABC transporter permease</fullName>
    </submittedName>
</protein>
<evidence type="ECO:0000313" key="1">
    <source>
        <dbReference type="EMBL" id="VDM52349.1"/>
    </source>
</evidence>
<gene>
    <name evidence="1" type="ORF">ACOC_LOCUS764</name>
</gene>
<dbReference type="EMBL" id="UYYA01000090">
    <property type="protein sequence ID" value="VDM52349.1"/>
    <property type="molecule type" value="Genomic_DNA"/>
</dbReference>
<proteinExistence type="predicted"/>